<protein>
    <submittedName>
        <fullName evidence="3">Uncharacterized protein</fullName>
    </submittedName>
</protein>
<dbReference type="OrthoDB" id="10388073at2759"/>
<evidence type="ECO:0000313" key="4">
    <source>
        <dbReference type="Proteomes" id="UP000886595"/>
    </source>
</evidence>
<dbReference type="PANTHER" id="PTHR46405:SF7">
    <property type="entry name" value="MND1-INTERACTING PROTEIN 1"/>
    <property type="match status" value="1"/>
</dbReference>
<dbReference type="Proteomes" id="UP000886595">
    <property type="component" value="Unassembled WGS sequence"/>
</dbReference>
<sequence length="232" mass="26332">MKSLLKRSIVSETSGDNVSCTDLASVDTCGHPRISGDREECVSSVMEKFRDLNLDDTLESVGEDDDDGVIVTLLHQVKDLEKKLKEWKAWALKKAMQVAQKVNDELAELKNGIGKLAVDELTVKILSEMENALRKATCQYDTANAIKLKLHDAIIAEKEKVLPQITQDEKENEAKREQEQGQEQKVKEPTLAQVEEEKRSKQAAEAHNKRKLEILRLKIELEFQQQKDDHQT</sequence>
<feature type="region of interest" description="Disordered" evidence="2">
    <location>
        <begin position="165"/>
        <end position="207"/>
    </location>
</feature>
<accession>A0A8X7W0Y7</accession>
<comment type="caution">
    <text evidence="3">The sequence shown here is derived from an EMBL/GenBank/DDBJ whole genome shotgun (WGS) entry which is preliminary data.</text>
</comment>
<feature type="compositionally biased region" description="Basic and acidic residues" evidence="2">
    <location>
        <begin position="165"/>
        <end position="188"/>
    </location>
</feature>
<evidence type="ECO:0000256" key="1">
    <source>
        <dbReference type="SAM" id="Coils"/>
    </source>
</evidence>
<dbReference type="AlphaFoldDB" id="A0A8X7W0Y7"/>
<feature type="compositionally biased region" description="Basic and acidic residues" evidence="2">
    <location>
        <begin position="195"/>
        <end position="207"/>
    </location>
</feature>
<feature type="coiled-coil region" evidence="1">
    <location>
        <begin position="92"/>
        <end position="146"/>
    </location>
</feature>
<keyword evidence="1" id="KW-0175">Coiled coil</keyword>
<reference evidence="3 4" key="1">
    <citation type="submission" date="2020-02" db="EMBL/GenBank/DDBJ databases">
        <authorList>
            <person name="Ma Q."/>
            <person name="Huang Y."/>
            <person name="Song X."/>
            <person name="Pei D."/>
        </authorList>
    </citation>
    <scope>NUCLEOTIDE SEQUENCE [LARGE SCALE GENOMIC DNA]</scope>
    <source>
        <strain evidence="3">Sxm20200214</strain>
        <tissue evidence="3">Leaf</tissue>
    </source>
</reference>
<gene>
    <name evidence="3" type="ORF">Bca52824_013723</name>
</gene>
<evidence type="ECO:0000256" key="2">
    <source>
        <dbReference type="SAM" id="MobiDB-lite"/>
    </source>
</evidence>
<dbReference type="EMBL" id="JAAMPC010000003">
    <property type="protein sequence ID" value="KAG2320510.1"/>
    <property type="molecule type" value="Genomic_DNA"/>
</dbReference>
<dbReference type="PANTHER" id="PTHR46405">
    <property type="entry name" value="OS05G0141500 PROTEIN"/>
    <property type="match status" value="1"/>
</dbReference>
<dbReference type="InterPro" id="IPR046934">
    <property type="entry name" value="PIR2-like"/>
</dbReference>
<keyword evidence="4" id="KW-1185">Reference proteome</keyword>
<evidence type="ECO:0000313" key="3">
    <source>
        <dbReference type="EMBL" id="KAG2320510.1"/>
    </source>
</evidence>
<name>A0A8X7W0Y7_BRACI</name>
<proteinExistence type="predicted"/>
<organism evidence="3 4">
    <name type="scientific">Brassica carinata</name>
    <name type="common">Ethiopian mustard</name>
    <name type="synonym">Abyssinian cabbage</name>
    <dbReference type="NCBI Taxonomy" id="52824"/>
    <lineage>
        <taxon>Eukaryota</taxon>
        <taxon>Viridiplantae</taxon>
        <taxon>Streptophyta</taxon>
        <taxon>Embryophyta</taxon>
        <taxon>Tracheophyta</taxon>
        <taxon>Spermatophyta</taxon>
        <taxon>Magnoliopsida</taxon>
        <taxon>eudicotyledons</taxon>
        <taxon>Gunneridae</taxon>
        <taxon>Pentapetalae</taxon>
        <taxon>rosids</taxon>
        <taxon>malvids</taxon>
        <taxon>Brassicales</taxon>
        <taxon>Brassicaceae</taxon>
        <taxon>Brassiceae</taxon>
        <taxon>Brassica</taxon>
    </lineage>
</organism>